<dbReference type="RefSeq" id="WP_114464628.1">
    <property type="nucleotide sequence ID" value="NZ_QPIW01000051.1"/>
</dbReference>
<accession>A0A369HXM0</accession>
<name>A0A369HXM0_9BACT</name>
<keyword evidence="2" id="KW-1185">Reference proteome</keyword>
<dbReference type="OrthoDB" id="8910972at2"/>
<proteinExistence type="predicted"/>
<evidence type="ECO:0000313" key="2">
    <source>
        <dbReference type="Proteomes" id="UP000253141"/>
    </source>
</evidence>
<protein>
    <recommendedName>
        <fullName evidence="3">CD-NTase-associated protein 12/Pycsar effector protein TIR domain-containing protein</fullName>
    </recommendedName>
</protein>
<dbReference type="Proteomes" id="UP000253141">
    <property type="component" value="Unassembled WGS sequence"/>
</dbReference>
<sequence length="324" mass="38611">MEILEKNWKVFYSWQSDIKKNRKDIESCIRKSIETIRNTGLELSLDRDTQNTTGSPDIVETIFNKIALSDIFICDVTIVNSGSTSPRFTPNPNVLIELGFAINSLGWDRIICINNLACGRNEELPFDIRKHRILSYNSENLNYKENLKSTLKKAIETIIEDFDKIVDKQRRKHYIYKDQKLFEQIVSICSETELYDTINSTINRLIIYQSYYDKWDELSEFTRTVSNHFIDDDLQKYFEQFIENLNQFRWTCSLKFFDWYHIHRVHDDNDNERFTVSKFPIGNETYAEADTRIDNLQDLLLQKELLIKESYKVFRKEISRRLLI</sequence>
<comment type="caution">
    <text evidence="1">The sequence shown here is derived from an EMBL/GenBank/DDBJ whole genome shotgun (WGS) entry which is preliminary data.</text>
</comment>
<evidence type="ECO:0000313" key="1">
    <source>
        <dbReference type="EMBL" id="RDB02271.1"/>
    </source>
</evidence>
<gene>
    <name evidence="1" type="ORF">DVG78_29675</name>
</gene>
<evidence type="ECO:0008006" key="3">
    <source>
        <dbReference type="Google" id="ProtNLM"/>
    </source>
</evidence>
<dbReference type="AlphaFoldDB" id="A0A369HXM0"/>
<organism evidence="1 2">
    <name type="scientific">Runella aurantiaca</name>
    <dbReference type="NCBI Taxonomy" id="2282308"/>
    <lineage>
        <taxon>Bacteria</taxon>
        <taxon>Pseudomonadati</taxon>
        <taxon>Bacteroidota</taxon>
        <taxon>Cytophagia</taxon>
        <taxon>Cytophagales</taxon>
        <taxon>Spirosomataceae</taxon>
        <taxon>Runella</taxon>
    </lineage>
</organism>
<dbReference type="EMBL" id="QPIW01000051">
    <property type="protein sequence ID" value="RDB02271.1"/>
    <property type="molecule type" value="Genomic_DNA"/>
</dbReference>
<reference evidence="1 2" key="1">
    <citation type="submission" date="2018-07" db="EMBL/GenBank/DDBJ databases">
        <title>Genome analysis of Runella aurantiaca.</title>
        <authorList>
            <person name="Yang X."/>
        </authorList>
    </citation>
    <scope>NUCLEOTIDE SEQUENCE [LARGE SCALE GENOMIC DNA]</scope>
    <source>
        <strain evidence="1 2">YX9</strain>
    </source>
</reference>